<accession>A0ABS9QLX5</accession>
<evidence type="ECO:0000256" key="1">
    <source>
        <dbReference type="SAM" id="Phobius"/>
    </source>
</evidence>
<reference evidence="3 4" key="1">
    <citation type="submission" date="2022-02" db="EMBL/GenBank/DDBJ databases">
        <title>Draft genome sequence of Mezorhizobium retamae strain IRAMC:0171 isolated from Retama raetam nodules.</title>
        <authorList>
            <person name="Bengaied R."/>
            <person name="Sbissi I."/>
            <person name="Huber K."/>
            <person name="Ghodbane F."/>
            <person name="Nouioui I."/>
            <person name="Tarhouni M."/>
            <person name="Gtari M."/>
        </authorList>
    </citation>
    <scope>NUCLEOTIDE SEQUENCE [LARGE SCALE GENOMIC DNA]</scope>
    <source>
        <strain evidence="3 4">IRAMC:0171</strain>
    </source>
</reference>
<keyword evidence="1" id="KW-0812">Transmembrane</keyword>
<feature type="signal peptide" evidence="2">
    <location>
        <begin position="1"/>
        <end position="27"/>
    </location>
</feature>
<keyword evidence="1" id="KW-0472">Membrane</keyword>
<sequence length="165" mass="17869">MRSFFYGALAGLAATMAMTSFMQRAHAKLPPGQRYPLPPREIVDRTVGLERESAARTATMFSHFGFGALAGALFALPAVSRMGGVAYGLGVWGASYLGWLPASRILAPAIRHPGRRNLLMLAAHVVWGAALARSFEELNAAERAFGREAGEGKLPAERREMEERP</sequence>
<gene>
    <name evidence="3" type="ORF">L4923_25470</name>
</gene>
<dbReference type="EMBL" id="JAKREW010000041">
    <property type="protein sequence ID" value="MCG7508397.1"/>
    <property type="molecule type" value="Genomic_DNA"/>
</dbReference>
<protein>
    <submittedName>
        <fullName evidence="3">DUF1440 domain-containing protein</fullName>
    </submittedName>
</protein>
<feature type="transmembrane region" description="Helical" evidence="1">
    <location>
        <begin position="86"/>
        <end position="106"/>
    </location>
</feature>
<feature type="chain" id="PRO_5047174570" evidence="2">
    <location>
        <begin position="28"/>
        <end position="165"/>
    </location>
</feature>
<keyword evidence="4" id="KW-1185">Reference proteome</keyword>
<organism evidence="3 4">
    <name type="scientific">Mesorhizobium retamae</name>
    <dbReference type="NCBI Taxonomy" id="2912854"/>
    <lineage>
        <taxon>Bacteria</taxon>
        <taxon>Pseudomonadati</taxon>
        <taxon>Pseudomonadota</taxon>
        <taxon>Alphaproteobacteria</taxon>
        <taxon>Hyphomicrobiales</taxon>
        <taxon>Phyllobacteriaceae</taxon>
        <taxon>Mesorhizobium</taxon>
    </lineage>
</organism>
<keyword evidence="1" id="KW-1133">Transmembrane helix</keyword>
<dbReference type="Proteomes" id="UP001201701">
    <property type="component" value="Unassembled WGS sequence"/>
</dbReference>
<keyword evidence="2" id="KW-0732">Signal</keyword>
<feature type="transmembrane region" description="Helical" evidence="1">
    <location>
        <begin position="60"/>
        <end position="79"/>
    </location>
</feature>
<name>A0ABS9QLX5_9HYPH</name>
<evidence type="ECO:0000313" key="4">
    <source>
        <dbReference type="Proteomes" id="UP001201701"/>
    </source>
</evidence>
<evidence type="ECO:0000256" key="2">
    <source>
        <dbReference type="SAM" id="SignalP"/>
    </source>
</evidence>
<proteinExistence type="predicted"/>
<comment type="caution">
    <text evidence="3">The sequence shown here is derived from an EMBL/GenBank/DDBJ whole genome shotgun (WGS) entry which is preliminary data.</text>
</comment>
<evidence type="ECO:0000313" key="3">
    <source>
        <dbReference type="EMBL" id="MCG7508397.1"/>
    </source>
</evidence>
<dbReference type="RefSeq" id="WP_239369910.1">
    <property type="nucleotide sequence ID" value="NZ_JAKREW010000041.1"/>
</dbReference>